<feature type="domain" description="ABC transporter" evidence="12">
    <location>
        <begin position="355"/>
        <end position="605"/>
    </location>
</feature>
<evidence type="ECO:0000256" key="9">
    <source>
        <dbReference type="ARBA" id="ARBA00023136"/>
    </source>
</evidence>
<evidence type="ECO:0000313" key="14">
    <source>
        <dbReference type="EMBL" id="TDD03353.1"/>
    </source>
</evidence>
<evidence type="ECO:0000256" key="1">
    <source>
        <dbReference type="ARBA" id="ARBA00004429"/>
    </source>
</evidence>
<keyword evidence="3" id="KW-1003">Cell membrane</keyword>
<dbReference type="Gene3D" id="3.40.50.300">
    <property type="entry name" value="P-loop containing nucleotide triphosphate hydrolases"/>
    <property type="match status" value="1"/>
</dbReference>
<name>A0A4R4VKD6_9ACTN</name>
<dbReference type="PANTHER" id="PTHR43394:SF1">
    <property type="entry name" value="ATP-BINDING CASSETTE SUB-FAMILY B MEMBER 10, MITOCHONDRIAL"/>
    <property type="match status" value="1"/>
</dbReference>
<dbReference type="PROSITE" id="PS50893">
    <property type="entry name" value="ABC_TRANSPORTER_2"/>
    <property type="match status" value="1"/>
</dbReference>
<feature type="transmembrane region" description="Helical" evidence="11">
    <location>
        <begin position="148"/>
        <end position="169"/>
    </location>
</feature>
<keyword evidence="8 11" id="KW-1133">Transmembrane helix</keyword>
<evidence type="ECO:0000259" key="13">
    <source>
        <dbReference type="PROSITE" id="PS50929"/>
    </source>
</evidence>
<protein>
    <submittedName>
        <fullName evidence="14">ABC transporter ATP-binding protein</fullName>
    </submittedName>
</protein>
<dbReference type="Pfam" id="PF00664">
    <property type="entry name" value="ABC_membrane"/>
    <property type="match status" value="1"/>
</dbReference>
<dbReference type="EMBL" id="SMKP01000328">
    <property type="protein sequence ID" value="TDD03353.1"/>
    <property type="molecule type" value="Genomic_DNA"/>
</dbReference>
<comment type="subcellular location">
    <subcellularLocation>
        <location evidence="1">Cell inner membrane</location>
        <topology evidence="1">Multi-pass membrane protein</topology>
    </subcellularLocation>
</comment>
<dbReference type="Proteomes" id="UP000294543">
    <property type="component" value="Unassembled WGS sequence"/>
</dbReference>
<dbReference type="SUPFAM" id="SSF90123">
    <property type="entry name" value="ABC transporter transmembrane region"/>
    <property type="match status" value="1"/>
</dbReference>
<evidence type="ECO:0000256" key="2">
    <source>
        <dbReference type="ARBA" id="ARBA00022448"/>
    </source>
</evidence>
<evidence type="ECO:0000256" key="11">
    <source>
        <dbReference type="SAM" id="Phobius"/>
    </source>
</evidence>
<dbReference type="FunFam" id="3.40.50.300:FF:000221">
    <property type="entry name" value="Multidrug ABC transporter ATP-binding protein"/>
    <property type="match status" value="1"/>
</dbReference>
<dbReference type="OrthoDB" id="9806127at2"/>
<sequence>MGRSRRASVRLPPRTIVRHLRSASLLAWRAGRLGALAQVLLTVVAGVLPVAAAWLTKLVLDGLTGPDSGTDVLVLAVLLAGVGVLTVVVSQAKQYAQAQLGRSVALSASGRLFAALNRLVGLARFEDPRFRDRLELAQQSGRAAPIKVLGTGLGIGQGVITMSGFVGTLLATGPWMAVAVAVAAVPTVRAELAISRRRAQMMWDTSQTMRRELFYSQLLTDAQAAKEIRLFGLGGFFRRRMLKELSTTQEASRRVDRRELAVQGLLGLMGAVVAGAGLLWAIRAAQSGQLTVGDVSVFVAAVAGTQSALASIVRETASAHEAMLTFDHYQAIVTGPPDLQIHPRPISPEPLRQGIELRDVWFRYSDEHPWVLRGVNLTIPVGTAVALVGLNGAGKSTLVKLLCRFYDPNRGAVHWDGVDLRELEVEQLRARIGAVFQDFMTYDLTARENIGVGNLTALTDHHRITSAALAARVHDTIVDLPHGYETMLTRIFFQHADRDDPDTGVFLSGGQWQRVGLARAFLRDNPDLLILDEPSAGLDAEAEHDIHQRLRRHREGQTSVLISHRLNAVRDADHIAVLADGQIVEQGSHDSLLTAGGRYARLFTLQAHGYSDVGGVHGAADVGAVP</sequence>
<evidence type="ECO:0000256" key="10">
    <source>
        <dbReference type="ARBA" id="ARBA00023455"/>
    </source>
</evidence>
<dbReference type="AlphaFoldDB" id="A0A4R4VKD6"/>
<accession>A0A4R4VKD6</accession>
<dbReference type="Gene3D" id="1.20.1560.10">
    <property type="entry name" value="ABC transporter type 1, transmembrane domain"/>
    <property type="match status" value="1"/>
</dbReference>
<keyword evidence="6" id="KW-0547">Nucleotide-binding</keyword>
<evidence type="ECO:0000256" key="8">
    <source>
        <dbReference type="ARBA" id="ARBA00022989"/>
    </source>
</evidence>
<dbReference type="InterPro" id="IPR003439">
    <property type="entry name" value="ABC_transporter-like_ATP-bd"/>
</dbReference>
<feature type="transmembrane region" description="Helical" evidence="11">
    <location>
        <begin position="72"/>
        <end position="92"/>
    </location>
</feature>
<dbReference type="GO" id="GO:0005886">
    <property type="term" value="C:plasma membrane"/>
    <property type="evidence" value="ECO:0007669"/>
    <property type="project" value="UniProtKB-SubCell"/>
</dbReference>
<evidence type="ECO:0000313" key="15">
    <source>
        <dbReference type="Proteomes" id="UP000294543"/>
    </source>
</evidence>
<dbReference type="InterPro" id="IPR036640">
    <property type="entry name" value="ABC1_TM_sf"/>
</dbReference>
<gene>
    <name evidence="14" type="ORF">E1294_50780</name>
</gene>
<comment type="caution">
    <text evidence="14">The sequence shown here is derived from an EMBL/GenBank/DDBJ whole genome shotgun (WGS) entry which is preliminary data.</text>
</comment>
<dbReference type="InterPro" id="IPR027417">
    <property type="entry name" value="P-loop_NTPase"/>
</dbReference>
<dbReference type="Pfam" id="PF00005">
    <property type="entry name" value="ABC_tran"/>
    <property type="match status" value="1"/>
</dbReference>
<evidence type="ECO:0000256" key="7">
    <source>
        <dbReference type="ARBA" id="ARBA00022840"/>
    </source>
</evidence>
<dbReference type="InterPro" id="IPR011527">
    <property type="entry name" value="ABC1_TM_dom"/>
</dbReference>
<evidence type="ECO:0000256" key="4">
    <source>
        <dbReference type="ARBA" id="ARBA00022519"/>
    </source>
</evidence>
<keyword evidence="4" id="KW-0997">Cell inner membrane</keyword>
<dbReference type="GO" id="GO:0005524">
    <property type="term" value="F:ATP binding"/>
    <property type="evidence" value="ECO:0007669"/>
    <property type="project" value="UniProtKB-KW"/>
</dbReference>
<proteinExistence type="inferred from homology"/>
<dbReference type="GO" id="GO:0016887">
    <property type="term" value="F:ATP hydrolysis activity"/>
    <property type="evidence" value="ECO:0007669"/>
    <property type="project" value="InterPro"/>
</dbReference>
<keyword evidence="7 14" id="KW-0067">ATP-binding</keyword>
<evidence type="ECO:0000259" key="12">
    <source>
        <dbReference type="PROSITE" id="PS50893"/>
    </source>
</evidence>
<evidence type="ECO:0000256" key="3">
    <source>
        <dbReference type="ARBA" id="ARBA00022475"/>
    </source>
</evidence>
<feature type="transmembrane region" description="Helical" evidence="11">
    <location>
        <begin position="39"/>
        <end position="60"/>
    </location>
</feature>
<organism evidence="14 15">
    <name type="scientific">Nonomuraea diastatica</name>
    <dbReference type="NCBI Taxonomy" id="1848329"/>
    <lineage>
        <taxon>Bacteria</taxon>
        <taxon>Bacillati</taxon>
        <taxon>Actinomycetota</taxon>
        <taxon>Actinomycetes</taxon>
        <taxon>Streptosporangiales</taxon>
        <taxon>Streptosporangiaceae</taxon>
        <taxon>Nonomuraea</taxon>
    </lineage>
</organism>
<feature type="transmembrane region" description="Helical" evidence="11">
    <location>
        <begin position="175"/>
        <end position="194"/>
    </location>
</feature>
<dbReference type="InterPro" id="IPR017871">
    <property type="entry name" value="ABC_transporter-like_CS"/>
</dbReference>
<keyword evidence="2" id="KW-0813">Transport</keyword>
<evidence type="ECO:0000256" key="5">
    <source>
        <dbReference type="ARBA" id="ARBA00022692"/>
    </source>
</evidence>
<feature type="transmembrane region" description="Helical" evidence="11">
    <location>
        <begin position="260"/>
        <end position="282"/>
    </location>
</feature>
<comment type="similarity">
    <text evidence="10">Belongs to the ABC transporter superfamily. Siderophore-Fe(3+) uptake transporter (SIUT) (TC 3.A.1.21) family.</text>
</comment>
<keyword evidence="9 11" id="KW-0472">Membrane</keyword>
<dbReference type="SMART" id="SM00382">
    <property type="entry name" value="AAA"/>
    <property type="match status" value="1"/>
</dbReference>
<dbReference type="SUPFAM" id="SSF52540">
    <property type="entry name" value="P-loop containing nucleoside triphosphate hydrolases"/>
    <property type="match status" value="1"/>
</dbReference>
<evidence type="ECO:0000256" key="6">
    <source>
        <dbReference type="ARBA" id="ARBA00022741"/>
    </source>
</evidence>
<feature type="domain" description="ABC transmembrane type-1" evidence="13">
    <location>
        <begin position="39"/>
        <end position="321"/>
    </location>
</feature>
<reference evidence="14 15" key="1">
    <citation type="submission" date="2019-03" db="EMBL/GenBank/DDBJ databases">
        <title>Draft genome sequences of novel Actinobacteria.</title>
        <authorList>
            <person name="Sahin N."/>
            <person name="Ay H."/>
            <person name="Saygin H."/>
        </authorList>
    </citation>
    <scope>NUCLEOTIDE SEQUENCE [LARGE SCALE GENOMIC DNA]</scope>
    <source>
        <strain evidence="14 15">KC712</strain>
    </source>
</reference>
<dbReference type="PANTHER" id="PTHR43394">
    <property type="entry name" value="ATP-DEPENDENT PERMEASE MDL1, MITOCHONDRIAL"/>
    <property type="match status" value="1"/>
</dbReference>
<keyword evidence="15" id="KW-1185">Reference proteome</keyword>
<dbReference type="PROSITE" id="PS50929">
    <property type="entry name" value="ABC_TM1F"/>
    <property type="match status" value="1"/>
</dbReference>
<dbReference type="PROSITE" id="PS00211">
    <property type="entry name" value="ABC_TRANSPORTER_1"/>
    <property type="match status" value="1"/>
</dbReference>
<dbReference type="GO" id="GO:0015421">
    <property type="term" value="F:ABC-type oligopeptide transporter activity"/>
    <property type="evidence" value="ECO:0007669"/>
    <property type="project" value="TreeGrafter"/>
</dbReference>
<dbReference type="InterPro" id="IPR039421">
    <property type="entry name" value="Type_1_exporter"/>
</dbReference>
<dbReference type="InterPro" id="IPR003593">
    <property type="entry name" value="AAA+_ATPase"/>
</dbReference>
<keyword evidence="5 11" id="KW-0812">Transmembrane</keyword>